<dbReference type="PANTHER" id="PTHR22572">
    <property type="entry name" value="SUGAR-1-PHOSPHATE GUANYL TRANSFERASE"/>
    <property type="match status" value="1"/>
</dbReference>
<keyword evidence="1" id="KW-0129">CBS domain</keyword>
<organism evidence="3 4">
    <name type="scientific">Rheinheimera tangshanensis</name>
    <dbReference type="NCBI Taxonomy" id="400153"/>
    <lineage>
        <taxon>Bacteria</taxon>
        <taxon>Pseudomonadati</taxon>
        <taxon>Pseudomonadota</taxon>
        <taxon>Gammaproteobacteria</taxon>
        <taxon>Chromatiales</taxon>
        <taxon>Chromatiaceae</taxon>
        <taxon>Rheinheimera</taxon>
    </lineage>
</organism>
<comment type="caution">
    <text evidence="3">The sequence shown here is derived from an EMBL/GenBank/DDBJ whole genome shotgun (WGS) entry which is preliminary data.</text>
</comment>
<accession>A0A5C8LSY6</accession>
<dbReference type="Gene3D" id="3.10.580.10">
    <property type="entry name" value="CBS-domain"/>
    <property type="match status" value="1"/>
</dbReference>
<dbReference type="CDD" id="cd06426">
    <property type="entry name" value="NTP_transferase_like_2"/>
    <property type="match status" value="1"/>
</dbReference>
<dbReference type="Pfam" id="PF00571">
    <property type="entry name" value="CBS"/>
    <property type="match status" value="2"/>
</dbReference>
<dbReference type="InterPro" id="IPR050486">
    <property type="entry name" value="Mannose-1P_guanyltransferase"/>
</dbReference>
<evidence type="ECO:0000313" key="4">
    <source>
        <dbReference type="Proteomes" id="UP000321814"/>
    </source>
</evidence>
<dbReference type="OrthoDB" id="9803871at2"/>
<name>A0A5C8LSY6_9GAMM</name>
<dbReference type="InterPro" id="IPR005835">
    <property type="entry name" value="NTP_transferase_dom"/>
</dbReference>
<dbReference type="SUPFAM" id="SSF53448">
    <property type="entry name" value="Nucleotide-diphospho-sugar transferases"/>
    <property type="match status" value="1"/>
</dbReference>
<dbReference type="SMART" id="SM00116">
    <property type="entry name" value="CBS"/>
    <property type="match status" value="2"/>
</dbReference>
<proteinExistence type="predicted"/>
<sequence>MKNYDLKSICVAPHHSLKHALEVINSMALRITLVVNEQQRLVGVLTDGDVRRALLAGKDLNCLVSEAMNPRPLTVSAKISKTQLIATMQKTSLLALPVVDEHGFLIGLEVLNELLATPKYDNPVFIMAGGTGTRLRPLTNDCPKPMLKVGDKPILETILLSFIDAGFYRFYISTHYLPEIIEDYFGNGEKWGIELTYVHEDEPLGTGGALGLLPTNIPNLPLIMINGDILTNVDFSKLLQFHQQYLPVATMGVREYEYQVPYGVIQGDGLLINSMVEKPIQRYFVNAGIYVVSPQLFKAVPKGVRVDMPTLLENEIAKNKQVCMYPIHEYWLDIGRIDDFQKAQLDINGI</sequence>
<keyword evidence="4" id="KW-1185">Reference proteome</keyword>
<dbReference type="InterPro" id="IPR029044">
    <property type="entry name" value="Nucleotide-diphossugar_trans"/>
</dbReference>
<gene>
    <name evidence="3" type="ORF">FU839_10700</name>
</gene>
<dbReference type="SUPFAM" id="SSF54631">
    <property type="entry name" value="CBS-domain pair"/>
    <property type="match status" value="1"/>
</dbReference>
<evidence type="ECO:0000313" key="3">
    <source>
        <dbReference type="EMBL" id="TXK80426.1"/>
    </source>
</evidence>
<feature type="domain" description="CBS" evidence="2">
    <location>
        <begin position="1"/>
        <end position="60"/>
    </location>
</feature>
<dbReference type="InterPro" id="IPR000644">
    <property type="entry name" value="CBS_dom"/>
</dbReference>
<dbReference type="AlphaFoldDB" id="A0A5C8LSY6"/>
<reference evidence="3 4" key="1">
    <citation type="submission" date="2019-08" db="EMBL/GenBank/DDBJ databases">
        <title>Draft genome analysis of Rheinheimera tangshanensis isolated from the roots of fresh rice plants (Oryza sativa).</title>
        <authorList>
            <person name="Yu Q."/>
            <person name="Qi Y."/>
            <person name="Zhang H."/>
            <person name="Pu J."/>
        </authorList>
    </citation>
    <scope>NUCLEOTIDE SEQUENCE [LARGE SCALE GENOMIC DNA]</scope>
    <source>
        <strain evidence="3 4">JA3-B52</strain>
    </source>
</reference>
<protein>
    <submittedName>
        <fullName evidence="3">CBS domain-containing protein</fullName>
    </submittedName>
</protein>
<dbReference type="Pfam" id="PF00483">
    <property type="entry name" value="NTP_transferase"/>
    <property type="match status" value="1"/>
</dbReference>
<dbReference type="PROSITE" id="PS51371">
    <property type="entry name" value="CBS"/>
    <property type="match status" value="2"/>
</dbReference>
<feature type="domain" description="CBS" evidence="2">
    <location>
        <begin position="68"/>
        <end position="124"/>
    </location>
</feature>
<dbReference type="CDD" id="cd04607">
    <property type="entry name" value="CBS_pair_NTP_transferase_assoc"/>
    <property type="match status" value="1"/>
</dbReference>
<evidence type="ECO:0000256" key="1">
    <source>
        <dbReference type="PROSITE-ProRule" id="PRU00703"/>
    </source>
</evidence>
<dbReference type="Proteomes" id="UP000321814">
    <property type="component" value="Unassembled WGS sequence"/>
</dbReference>
<dbReference type="InterPro" id="IPR046342">
    <property type="entry name" value="CBS_dom_sf"/>
</dbReference>
<dbReference type="EMBL" id="VRLR01000006">
    <property type="protein sequence ID" value="TXK80426.1"/>
    <property type="molecule type" value="Genomic_DNA"/>
</dbReference>
<dbReference type="RefSeq" id="WP_147904346.1">
    <property type="nucleotide sequence ID" value="NZ_BAAAGC010000010.1"/>
</dbReference>
<dbReference type="Gene3D" id="3.90.550.10">
    <property type="entry name" value="Spore Coat Polysaccharide Biosynthesis Protein SpsA, Chain A"/>
    <property type="match status" value="1"/>
</dbReference>
<evidence type="ECO:0000259" key="2">
    <source>
        <dbReference type="PROSITE" id="PS51371"/>
    </source>
</evidence>